<keyword evidence="3" id="KW-1185">Reference proteome</keyword>
<dbReference type="Pfam" id="PF04972">
    <property type="entry name" value="BON"/>
    <property type="match status" value="2"/>
</dbReference>
<name>A0ABV7FDE7_9GAMM</name>
<dbReference type="PANTHER" id="PTHR34606:SF4">
    <property type="entry name" value="OUTER MEMBRANE LIPOPROTEIN DOLP"/>
    <property type="match status" value="1"/>
</dbReference>
<dbReference type="PANTHER" id="PTHR34606">
    <property type="entry name" value="BON DOMAIN-CONTAINING PROTEIN"/>
    <property type="match status" value="1"/>
</dbReference>
<organism evidence="2 3">
    <name type="scientific">Cellvibrio fontiphilus</name>
    <dbReference type="NCBI Taxonomy" id="1815559"/>
    <lineage>
        <taxon>Bacteria</taxon>
        <taxon>Pseudomonadati</taxon>
        <taxon>Pseudomonadota</taxon>
        <taxon>Gammaproteobacteria</taxon>
        <taxon>Cellvibrionales</taxon>
        <taxon>Cellvibrionaceae</taxon>
        <taxon>Cellvibrio</taxon>
    </lineage>
</organism>
<feature type="domain" description="BON" evidence="1">
    <location>
        <begin position="53"/>
        <end position="122"/>
    </location>
</feature>
<dbReference type="Gene3D" id="3.30.1340.30">
    <property type="match status" value="1"/>
</dbReference>
<evidence type="ECO:0000313" key="3">
    <source>
        <dbReference type="Proteomes" id="UP001595555"/>
    </source>
</evidence>
<dbReference type="PROSITE" id="PS50914">
    <property type="entry name" value="BON"/>
    <property type="match status" value="2"/>
</dbReference>
<accession>A0ABV7FDE7</accession>
<protein>
    <submittedName>
        <fullName evidence="2">BON domain-containing protein</fullName>
    </submittedName>
</protein>
<evidence type="ECO:0000259" key="1">
    <source>
        <dbReference type="PROSITE" id="PS50914"/>
    </source>
</evidence>
<gene>
    <name evidence="2" type="ORF">ACFODX_00160</name>
</gene>
<feature type="domain" description="BON" evidence="1">
    <location>
        <begin position="131"/>
        <end position="197"/>
    </location>
</feature>
<dbReference type="Proteomes" id="UP001595555">
    <property type="component" value="Unassembled WGS sequence"/>
</dbReference>
<dbReference type="PROSITE" id="PS51257">
    <property type="entry name" value="PROKAR_LIPOPROTEIN"/>
    <property type="match status" value="1"/>
</dbReference>
<dbReference type="RefSeq" id="WP_378114840.1">
    <property type="nucleotide sequence ID" value="NZ_JBHRTF010000001.1"/>
</dbReference>
<reference evidence="3" key="1">
    <citation type="journal article" date="2019" name="Int. J. Syst. Evol. Microbiol.">
        <title>The Global Catalogue of Microorganisms (GCM) 10K type strain sequencing project: providing services to taxonomists for standard genome sequencing and annotation.</title>
        <authorList>
            <consortium name="The Broad Institute Genomics Platform"/>
            <consortium name="The Broad Institute Genome Sequencing Center for Infectious Disease"/>
            <person name="Wu L."/>
            <person name="Ma J."/>
        </authorList>
    </citation>
    <scope>NUCLEOTIDE SEQUENCE [LARGE SCALE GENOMIC DNA]</scope>
    <source>
        <strain evidence="3">KCTC 52237</strain>
    </source>
</reference>
<evidence type="ECO:0000313" key="2">
    <source>
        <dbReference type="EMBL" id="MFC3113948.1"/>
    </source>
</evidence>
<sequence length="197" mass="22070">MGFTRTASPAFFMLLPVLLTLILFSGCAKIIQVTTSEPVQISTNKRSLGTRINDEQLETFARVNIHKASKEFENARINIDSFNGIVLLTGQVPSEQLRQLAGTTVSQINTLRQLHNELAVSERTRLPTHAKDAWISTKIKTKLIASNIQSSRVRIITESQSVYLMGLVSRHEAERVTEMARTTKGVIQVVKVFEYID</sequence>
<dbReference type="EMBL" id="JBHRTF010000001">
    <property type="protein sequence ID" value="MFC3113948.1"/>
    <property type="molecule type" value="Genomic_DNA"/>
</dbReference>
<dbReference type="InterPro" id="IPR051686">
    <property type="entry name" value="Lipoprotein_DolP"/>
</dbReference>
<dbReference type="InterPro" id="IPR007055">
    <property type="entry name" value="BON_dom"/>
</dbReference>
<proteinExistence type="predicted"/>
<comment type="caution">
    <text evidence="2">The sequence shown here is derived from an EMBL/GenBank/DDBJ whole genome shotgun (WGS) entry which is preliminary data.</text>
</comment>